<dbReference type="RefSeq" id="XP_070653138.1">
    <property type="nucleotide sequence ID" value="XM_070797037.1"/>
</dbReference>
<keyword evidence="1" id="KW-1133">Transmembrane helix</keyword>
<gene>
    <name evidence="3" type="primary">LOC109564193</name>
</gene>
<sequence>MAVGYSSEPGARMERREGNERALQSIYNIGRMSHPTYRPILPRLHRFSSIPPYLRRFLQKSRSCIRHLCACSSGFNFVLLLCLSPLHWVQFVVLKDRQKLLAGLWTLCHHDLCWGNALKAPCTCLLFCLIFFLLQVKLYSKNVLEPRFLIVYHINWLGSILYMMIGFLSVLNHLSSQVPPPDQNLFVIPITRTRVGNMATVKLSLSEGDSGVSSCMSKAPERQLSSVVQSRAQAEAET</sequence>
<organism evidence="2 3">
    <name type="scientific">Bos indicus</name>
    <name type="common">Zebu</name>
    <dbReference type="NCBI Taxonomy" id="9915"/>
    <lineage>
        <taxon>Eukaryota</taxon>
        <taxon>Metazoa</taxon>
        <taxon>Chordata</taxon>
        <taxon>Craniata</taxon>
        <taxon>Vertebrata</taxon>
        <taxon>Euteleostomi</taxon>
        <taxon>Mammalia</taxon>
        <taxon>Eutheria</taxon>
        <taxon>Laurasiatheria</taxon>
        <taxon>Artiodactyla</taxon>
        <taxon>Ruminantia</taxon>
        <taxon>Pecora</taxon>
        <taxon>Bovidae</taxon>
        <taxon>Bovinae</taxon>
        <taxon>Bos</taxon>
    </lineage>
</organism>
<feature type="transmembrane region" description="Helical" evidence="1">
    <location>
        <begin position="117"/>
        <end position="136"/>
    </location>
</feature>
<reference evidence="3" key="1">
    <citation type="submission" date="2025-08" db="UniProtKB">
        <authorList>
            <consortium name="RefSeq"/>
        </authorList>
    </citation>
    <scope>IDENTIFICATION</scope>
    <source>
        <tissue evidence="3">Blood</tissue>
    </source>
</reference>
<feature type="transmembrane region" description="Helical" evidence="1">
    <location>
        <begin position="148"/>
        <end position="171"/>
    </location>
</feature>
<feature type="transmembrane region" description="Helical" evidence="1">
    <location>
        <begin position="65"/>
        <end position="88"/>
    </location>
</feature>
<keyword evidence="1" id="KW-0472">Membrane</keyword>
<dbReference type="Proteomes" id="UP001652663">
    <property type="component" value="Chromosome 10"/>
</dbReference>
<keyword evidence="1" id="KW-0812">Transmembrane</keyword>
<evidence type="ECO:0000313" key="2">
    <source>
        <dbReference type="Proteomes" id="UP001652663"/>
    </source>
</evidence>
<dbReference type="GeneID" id="109564193"/>
<keyword evidence="2" id="KW-1185">Reference proteome</keyword>
<proteinExistence type="predicted"/>
<evidence type="ECO:0000256" key="1">
    <source>
        <dbReference type="SAM" id="Phobius"/>
    </source>
</evidence>
<accession>A0ABM4SZB2</accession>
<evidence type="ECO:0000313" key="3">
    <source>
        <dbReference type="RefSeq" id="XP_070653138.1"/>
    </source>
</evidence>
<name>A0ABM4SZB2_BOSIN</name>
<protein>
    <submittedName>
        <fullName evidence="3">Transmembrane protein 202-like isoform X2</fullName>
    </submittedName>
</protein>